<accession>A0A6A4CTU1</accession>
<keyword evidence="2" id="KW-1185">Reference proteome</keyword>
<dbReference type="AlphaFoldDB" id="A0A6A4CTU1"/>
<evidence type="ECO:0000313" key="2">
    <source>
        <dbReference type="Proteomes" id="UP000434957"/>
    </source>
</evidence>
<name>A0A6A4CTU1_9STRA</name>
<organism evidence="1 2">
    <name type="scientific">Phytophthora rubi</name>
    <dbReference type="NCBI Taxonomy" id="129364"/>
    <lineage>
        <taxon>Eukaryota</taxon>
        <taxon>Sar</taxon>
        <taxon>Stramenopiles</taxon>
        <taxon>Oomycota</taxon>
        <taxon>Peronosporomycetes</taxon>
        <taxon>Peronosporales</taxon>
        <taxon>Peronosporaceae</taxon>
        <taxon>Phytophthora</taxon>
    </lineage>
</organism>
<comment type="caution">
    <text evidence="1">The sequence shown here is derived from an EMBL/GenBank/DDBJ whole genome shotgun (WGS) entry which is preliminary data.</text>
</comment>
<proteinExistence type="predicted"/>
<sequence length="74" mass="7920">MIPDPSRQSPACTHTPVQPPPLHLVGLCEMLGYCDCPVSVDEVPLAPVHQVAPPPLLVICWVIVMARSASAKCH</sequence>
<protein>
    <submittedName>
        <fullName evidence="1">Uncharacterized protein</fullName>
    </submittedName>
</protein>
<dbReference type="EMBL" id="QXFT01002543">
    <property type="protein sequence ID" value="KAE9296628.1"/>
    <property type="molecule type" value="Genomic_DNA"/>
</dbReference>
<dbReference type="Proteomes" id="UP000434957">
    <property type="component" value="Unassembled WGS sequence"/>
</dbReference>
<gene>
    <name evidence="1" type="ORF">PR003_g23708</name>
</gene>
<reference evidence="1 2" key="1">
    <citation type="submission" date="2018-08" db="EMBL/GenBank/DDBJ databases">
        <title>Genomic investigation of the strawberry pathogen Phytophthora fragariae indicates pathogenicity is determined by transcriptional variation in three key races.</title>
        <authorList>
            <person name="Adams T.M."/>
            <person name="Armitage A.D."/>
            <person name="Sobczyk M.K."/>
            <person name="Bates H.J."/>
            <person name="Dunwell J.M."/>
            <person name="Nellist C.F."/>
            <person name="Harrison R.J."/>
        </authorList>
    </citation>
    <scope>NUCLEOTIDE SEQUENCE [LARGE SCALE GENOMIC DNA]</scope>
    <source>
        <strain evidence="1 2">SCRP333</strain>
    </source>
</reference>
<evidence type="ECO:0000313" key="1">
    <source>
        <dbReference type="EMBL" id="KAE9296628.1"/>
    </source>
</evidence>